<feature type="transmembrane region" description="Helical" evidence="1">
    <location>
        <begin position="12"/>
        <end position="36"/>
    </location>
</feature>
<feature type="transmembrane region" description="Helical" evidence="1">
    <location>
        <begin position="48"/>
        <end position="72"/>
    </location>
</feature>
<name>A0A1J5T233_9ZZZZ</name>
<keyword evidence="1" id="KW-0472">Membrane</keyword>
<dbReference type="Pfam" id="PF14023">
    <property type="entry name" value="Bestrophin-like"/>
    <property type="match status" value="1"/>
</dbReference>
<evidence type="ECO:0000256" key="1">
    <source>
        <dbReference type="SAM" id="Phobius"/>
    </source>
</evidence>
<sequence length="275" mass="29718">MIPDFLYNHSNWLVGLTVAGSFVGFGLALLLLAHTLLPKDWRSRHNEFVGFMLAVVSVVYAVLLAFLAIAVWESFGKAGEIAAREASLAGDLAHDSMAMPEPLRGVVVAEVKGYLGWVIGEEWPAMGRGEALSGEDGPGAALADVGWARLFGIHQALAAFKAADSVQTAMFSEVLARLNSLYDARRDRLLQSEEHLQPVVWGVVLFGAAITIAFTTLFGMDSLLMHGLMTAAVAAIIALVVLLIVAFDYPYRGKVQITPDAYRHVLQVLVRAGER</sequence>
<reference evidence="2" key="1">
    <citation type="submission" date="2016-10" db="EMBL/GenBank/DDBJ databases">
        <title>Sequence of Gallionella enrichment culture.</title>
        <authorList>
            <person name="Poehlein A."/>
            <person name="Muehling M."/>
            <person name="Daniel R."/>
        </authorList>
    </citation>
    <scope>NUCLEOTIDE SEQUENCE</scope>
</reference>
<evidence type="ECO:0000313" key="2">
    <source>
        <dbReference type="EMBL" id="OIR06246.1"/>
    </source>
</evidence>
<dbReference type="EMBL" id="MLJW01000045">
    <property type="protein sequence ID" value="OIR06246.1"/>
    <property type="molecule type" value="Genomic_DNA"/>
</dbReference>
<comment type="caution">
    <text evidence="2">The sequence shown here is derived from an EMBL/GenBank/DDBJ whole genome shotgun (WGS) entry which is preliminary data.</text>
</comment>
<evidence type="ECO:0008006" key="3">
    <source>
        <dbReference type="Google" id="ProtNLM"/>
    </source>
</evidence>
<proteinExistence type="predicted"/>
<feature type="transmembrane region" description="Helical" evidence="1">
    <location>
        <begin position="198"/>
        <end position="218"/>
    </location>
</feature>
<keyword evidence="1" id="KW-1133">Transmembrane helix</keyword>
<feature type="transmembrane region" description="Helical" evidence="1">
    <location>
        <begin position="224"/>
        <end position="247"/>
    </location>
</feature>
<dbReference type="AlphaFoldDB" id="A0A1J5T233"/>
<keyword evidence="1" id="KW-0812">Transmembrane</keyword>
<dbReference type="InterPro" id="IPR025333">
    <property type="entry name" value="DUF4239"/>
</dbReference>
<gene>
    <name evidence="2" type="ORF">GALL_117190</name>
</gene>
<organism evidence="2">
    <name type="scientific">mine drainage metagenome</name>
    <dbReference type="NCBI Taxonomy" id="410659"/>
    <lineage>
        <taxon>unclassified sequences</taxon>
        <taxon>metagenomes</taxon>
        <taxon>ecological metagenomes</taxon>
    </lineage>
</organism>
<protein>
    <recommendedName>
        <fullName evidence="3">DUF4239 domain-containing protein</fullName>
    </recommendedName>
</protein>
<accession>A0A1J5T233</accession>